<dbReference type="InterPro" id="IPR032675">
    <property type="entry name" value="LRR_dom_sf"/>
</dbReference>
<dbReference type="Gramene" id="QL02p085061:mrna">
    <property type="protein sequence ID" value="QL02p085061:mrna"/>
    <property type="gene ID" value="QL02p085061"/>
</dbReference>
<evidence type="ECO:0000313" key="3">
    <source>
        <dbReference type="EnsemblPlants" id="QL02p085061:mrna"/>
    </source>
</evidence>
<dbReference type="Proteomes" id="UP000594261">
    <property type="component" value="Chromosome 2"/>
</dbReference>
<reference evidence="3" key="2">
    <citation type="submission" date="2021-01" db="UniProtKB">
        <authorList>
            <consortium name="EnsemblPlants"/>
        </authorList>
    </citation>
    <scope>IDENTIFICATION</scope>
</reference>
<dbReference type="CDD" id="cd22160">
    <property type="entry name" value="F-box_AtFBL13-like"/>
    <property type="match status" value="1"/>
</dbReference>
<dbReference type="Gene3D" id="3.80.10.10">
    <property type="entry name" value="Ribonuclease Inhibitor"/>
    <property type="match status" value="1"/>
</dbReference>
<reference evidence="4" key="1">
    <citation type="journal article" date="2016" name="G3 (Bethesda)">
        <title>First Draft Assembly and Annotation of the Genome of a California Endemic Oak Quercus lobata Nee (Fagaceae).</title>
        <authorList>
            <person name="Sork V.L."/>
            <person name="Fitz-Gibbon S.T."/>
            <person name="Puiu D."/>
            <person name="Crepeau M."/>
            <person name="Gugger P.F."/>
            <person name="Sherman R."/>
            <person name="Stevens K."/>
            <person name="Langley C.H."/>
            <person name="Pellegrini M."/>
            <person name="Salzberg S.L."/>
        </authorList>
    </citation>
    <scope>NUCLEOTIDE SEQUENCE [LARGE SCALE GENOMIC DNA]</scope>
    <source>
        <strain evidence="4">cv. SW786</strain>
    </source>
</reference>
<dbReference type="EnsemblPlants" id="QL02p085061:mrna">
    <property type="protein sequence ID" value="QL02p085061:mrna"/>
    <property type="gene ID" value="QL02p085061"/>
</dbReference>
<name>A0A7N2L0J1_QUELO</name>
<dbReference type="FunCoup" id="A0A7N2L0J1">
    <property type="interactions" value="1643"/>
</dbReference>
<dbReference type="InterPro" id="IPR055411">
    <property type="entry name" value="LRR_FXL15/At3g58940/PEG3-like"/>
</dbReference>
<keyword evidence="4" id="KW-1185">Reference proteome</keyword>
<dbReference type="PANTHER" id="PTHR31900">
    <property type="entry name" value="F-BOX/RNI SUPERFAMILY PROTEIN-RELATED"/>
    <property type="match status" value="1"/>
</dbReference>
<feature type="compositionally biased region" description="Basic and acidic residues" evidence="1">
    <location>
        <begin position="17"/>
        <end position="32"/>
    </location>
</feature>
<dbReference type="PANTHER" id="PTHR31900:SF34">
    <property type="entry name" value="EMB|CAB62440.1-RELATED"/>
    <property type="match status" value="1"/>
</dbReference>
<organism evidence="3 4">
    <name type="scientific">Quercus lobata</name>
    <name type="common">Valley oak</name>
    <dbReference type="NCBI Taxonomy" id="97700"/>
    <lineage>
        <taxon>Eukaryota</taxon>
        <taxon>Viridiplantae</taxon>
        <taxon>Streptophyta</taxon>
        <taxon>Embryophyta</taxon>
        <taxon>Tracheophyta</taxon>
        <taxon>Spermatophyta</taxon>
        <taxon>Magnoliopsida</taxon>
        <taxon>eudicotyledons</taxon>
        <taxon>Gunneridae</taxon>
        <taxon>Pentapetalae</taxon>
        <taxon>rosids</taxon>
        <taxon>fabids</taxon>
        <taxon>Fagales</taxon>
        <taxon>Fagaceae</taxon>
        <taxon>Quercus</taxon>
    </lineage>
</organism>
<dbReference type="SUPFAM" id="SSF52047">
    <property type="entry name" value="RNI-like"/>
    <property type="match status" value="1"/>
</dbReference>
<dbReference type="Pfam" id="PF00646">
    <property type="entry name" value="F-box"/>
    <property type="match status" value="1"/>
</dbReference>
<dbReference type="SMART" id="SM00579">
    <property type="entry name" value="FBD"/>
    <property type="match status" value="1"/>
</dbReference>
<dbReference type="InterPro" id="IPR050232">
    <property type="entry name" value="FBL13/AtMIF1-like"/>
</dbReference>
<evidence type="ECO:0000313" key="4">
    <source>
        <dbReference type="Proteomes" id="UP000594261"/>
    </source>
</evidence>
<proteinExistence type="predicted"/>
<feature type="domain" description="FBD" evidence="2">
    <location>
        <begin position="463"/>
        <end position="532"/>
    </location>
</feature>
<sequence length="598" mass="67942">MKGQTRESMEEEEEEEERRSEKQRIERAERAERRDVRAERRDLLLINLRARPCCCGGSSSNSLSSSSADDYKDIISSLPDCLLTHILSFLPTRASVATSILSNRWRSLWKLVPVLDLDQRLLFTRSDTDYPGPTRTNSNFSFLDAVSNIWALRNAIPLPLPLRKLLLHWTSNCDTFLVSTWVQDTLMHGCLQELNLYILNGPNPPLEMPTTLFFSSSLVSLKLTGAILLNPPPASASASTFPSLRTLTLGNVRYAKHDSISTLLATCPVLQDFSLSVDSYNFRGLGKSAGKVNVIVLVPTLRTLYIQWPADDCWLYKLQINTPALERFHFFGGLGEYVVLENLPNLVETIIELEDNDSNTVDYTNKIWDFMDSLYNVVSMKFNLETAKILCYGPMDGLPMFDNLTSLTFEGNIWPSYYMWPAVHLLLCQAPKLQTLGFELTFLGGHNGCPPDHHLEKTHYVPECLSSHLTTCYYKGFSGHEVEMELVRQVLKEAYILKTMNITFESRLDSEIKLHACKKLRKLQRSSLVSRDLVPGFSINSITPIFVADYVSLSGMCFKFEDAPRVQFSNAKALLQEFKRVHERSEVARFSRIAQWST</sequence>
<dbReference type="SUPFAM" id="SSF81383">
    <property type="entry name" value="F-box domain"/>
    <property type="match status" value="1"/>
</dbReference>
<dbReference type="Pfam" id="PF24758">
    <property type="entry name" value="LRR_At5g56370"/>
    <property type="match status" value="1"/>
</dbReference>
<dbReference type="InParanoid" id="A0A7N2L0J1"/>
<dbReference type="InterPro" id="IPR036047">
    <property type="entry name" value="F-box-like_dom_sf"/>
</dbReference>
<dbReference type="InterPro" id="IPR053781">
    <property type="entry name" value="F-box_AtFBL13-like"/>
</dbReference>
<dbReference type="Pfam" id="PF08387">
    <property type="entry name" value="FBD"/>
    <property type="match status" value="1"/>
</dbReference>
<dbReference type="InterPro" id="IPR006566">
    <property type="entry name" value="FBD"/>
</dbReference>
<dbReference type="InterPro" id="IPR001810">
    <property type="entry name" value="F-box_dom"/>
</dbReference>
<dbReference type="Gene3D" id="1.20.1280.50">
    <property type="match status" value="1"/>
</dbReference>
<evidence type="ECO:0000256" key="1">
    <source>
        <dbReference type="SAM" id="MobiDB-lite"/>
    </source>
</evidence>
<feature type="region of interest" description="Disordered" evidence="1">
    <location>
        <begin position="1"/>
        <end position="32"/>
    </location>
</feature>
<dbReference type="OMA" id="RIAQWST"/>
<evidence type="ECO:0000259" key="2">
    <source>
        <dbReference type="SMART" id="SM00579"/>
    </source>
</evidence>
<accession>A0A7N2L0J1</accession>
<dbReference type="AlphaFoldDB" id="A0A7N2L0J1"/>
<protein>
    <recommendedName>
        <fullName evidence="2">FBD domain-containing protein</fullName>
    </recommendedName>
</protein>